<accession>A0A1S3K250</accession>
<dbReference type="Proteomes" id="UP000085678">
    <property type="component" value="Unplaced"/>
</dbReference>
<evidence type="ECO:0000259" key="1">
    <source>
        <dbReference type="Pfam" id="PF00049"/>
    </source>
</evidence>
<dbReference type="Gene3D" id="1.10.100.10">
    <property type="entry name" value="Insulin-like"/>
    <property type="match status" value="1"/>
</dbReference>
<dbReference type="FunCoup" id="A0A1S3K250">
    <property type="interactions" value="198"/>
</dbReference>
<dbReference type="AlphaFoldDB" id="A0A1S3K250"/>
<dbReference type="InterPro" id="IPR036438">
    <property type="entry name" value="Insulin-like_sf"/>
</dbReference>
<protein>
    <submittedName>
        <fullName evidence="3">Con-Ins Im2</fullName>
    </submittedName>
</protein>
<dbReference type="InterPro" id="IPR016179">
    <property type="entry name" value="Insulin-like"/>
</dbReference>
<reference evidence="3" key="1">
    <citation type="submission" date="2025-08" db="UniProtKB">
        <authorList>
            <consortium name="RefSeq"/>
        </authorList>
    </citation>
    <scope>IDENTIFICATION</scope>
    <source>
        <tissue evidence="3">Gonads</tissue>
    </source>
</reference>
<evidence type="ECO:0000313" key="3">
    <source>
        <dbReference type="RefSeq" id="XP_013416474.1"/>
    </source>
</evidence>
<dbReference type="RefSeq" id="XP_013416474.1">
    <property type="nucleotide sequence ID" value="XM_013561020.1"/>
</dbReference>
<dbReference type="SUPFAM" id="SSF56994">
    <property type="entry name" value="Insulin-like"/>
    <property type="match status" value="1"/>
</dbReference>
<dbReference type="OMA" id="CECCYNR"/>
<gene>
    <name evidence="3" type="primary">LOC106178026</name>
</gene>
<evidence type="ECO:0000313" key="2">
    <source>
        <dbReference type="Proteomes" id="UP000085678"/>
    </source>
</evidence>
<proteinExistence type="predicted"/>
<dbReference type="GO" id="GO:0005576">
    <property type="term" value="C:extracellular region"/>
    <property type="evidence" value="ECO:0007669"/>
    <property type="project" value="InterPro"/>
</dbReference>
<dbReference type="Pfam" id="PF00049">
    <property type="entry name" value="Insulin"/>
    <property type="match status" value="1"/>
</dbReference>
<dbReference type="GO" id="GO:0005179">
    <property type="term" value="F:hormone activity"/>
    <property type="evidence" value="ECO:0007669"/>
    <property type="project" value="InterPro"/>
</dbReference>
<organism evidence="2 3">
    <name type="scientific">Lingula anatina</name>
    <name type="common">Brachiopod</name>
    <name type="synonym">Lingula unguis</name>
    <dbReference type="NCBI Taxonomy" id="7574"/>
    <lineage>
        <taxon>Eukaryota</taxon>
        <taxon>Metazoa</taxon>
        <taxon>Spiralia</taxon>
        <taxon>Lophotrochozoa</taxon>
        <taxon>Brachiopoda</taxon>
        <taxon>Linguliformea</taxon>
        <taxon>Lingulata</taxon>
        <taxon>Lingulida</taxon>
        <taxon>Linguloidea</taxon>
        <taxon>Lingulidae</taxon>
        <taxon>Lingula</taxon>
    </lineage>
</organism>
<dbReference type="OrthoDB" id="6139049at2759"/>
<sequence length="179" mass="19904">MSPITFLWRKIIAVAMVDSRQTVCVLLCCICCFNTVFASYSRVCTGDEPAKGMCGKSLSTLLDTVCKMYGGFQGPSKRSIRDTKPVAIGVLEELRESLFQPKERALSYFGLRKRRTGRTGTLTCECCYHSCAMTELTQYCASASRKRSLNQLTDLYHLYFGANKDDGSALQDLGFQPAL</sequence>
<feature type="domain" description="Insulin-like" evidence="1">
    <location>
        <begin position="53"/>
        <end position="140"/>
    </location>
</feature>
<dbReference type="KEGG" id="lak:106178026"/>
<keyword evidence="2" id="KW-1185">Reference proteome</keyword>
<dbReference type="GeneID" id="106178026"/>
<name>A0A1S3K250_LINAN</name>
<dbReference type="InParanoid" id="A0A1S3K250"/>